<keyword evidence="2" id="KW-1185">Reference proteome</keyword>
<sequence length="47" mass="5433">MESPNSRSQLGITLYLLSTIFPDACFRYRRELPYPLVIWGVATLCLQ</sequence>
<dbReference type="AlphaFoldDB" id="A0A1M5K2T6"/>
<evidence type="ECO:0000313" key="1">
    <source>
        <dbReference type="EMBL" id="SHG47122.1"/>
    </source>
</evidence>
<reference evidence="2" key="1">
    <citation type="submission" date="2016-11" db="EMBL/GenBank/DDBJ databases">
        <authorList>
            <person name="Varghese N."/>
            <person name="Submissions S."/>
        </authorList>
    </citation>
    <scope>NUCLEOTIDE SEQUENCE [LARGE SCALE GENOMIC DNA]</scope>
    <source>
        <strain evidence="2">DSM 28223</strain>
    </source>
</reference>
<name>A0A1M5K2T6_9RHOB</name>
<dbReference type="STRING" id="870908.SAMN04488044_0855"/>
<dbReference type="EMBL" id="FQWM01000001">
    <property type="protein sequence ID" value="SHG47122.1"/>
    <property type="molecule type" value="Genomic_DNA"/>
</dbReference>
<dbReference type="Proteomes" id="UP000184211">
    <property type="component" value="Unassembled WGS sequence"/>
</dbReference>
<organism evidence="1 2">
    <name type="scientific">Cognatishimia maritima</name>
    <dbReference type="NCBI Taxonomy" id="870908"/>
    <lineage>
        <taxon>Bacteria</taxon>
        <taxon>Pseudomonadati</taxon>
        <taxon>Pseudomonadota</taxon>
        <taxon>Alphaproteobacteria</taxon>
        <taxon>Rhodobacterales</taxon>
        <taxon>Paracoccaceae</taxon>
        <taxon>Cognatishimia</taxon>
    </lineage>
</organism>
<gene>
    <name evidence="1" type="ORF">SAMN04488044_0855</name>
</gene>
<evidence type="ECO:0000313" key="2">
    <source>
        <dbReference type="Proteomes" id="UP000184211"/>
    </source>
</evidence>
<proteinExistence type="predicted"/>
<protein>
    <submittedName>
        <fullName evidence="1">Uncharacterized protein</fullName>
    </submittedName>
</protein>
<accession>A0A1M5K2T6</accession>